<dbReference type="RefSeq" id="WP_007091073.1">
    <property type="nucleotide sequence ID" value="NZ_FTON01000008.1"/>
</dbReference>
<protein>
    <submittedName>
        <fullName evidence="1">Uncharacterized protein</fullName>
    </submittedName>
</protein>
<keyword evidence="1" id="KW-0614">Plasmid</keyword>
<reference evidence="1 2" key="1">
    <citation type="journal article" date="2012" name="J. Bacteriol.">
        <title>Genome sequence of Thalassospira xiamenensis type strain M-5.</title>
        <authorList>
            <person name="Lai Q."/>
            <person name="Shao Z."/>
        </authorList>
    </citation>
    <scope>NUCLEOTIDE SEQUENCE [LARGE SCALE GENOMIC DNA]</scope>
    <source>
        <strain evidence="1 2">M-5</strain>
    </source>
</reference>
<proteinExistence type="predicted"/>
<dbReference type="Proteomes" id="UP000007127">
    <property type="component" value="Plasmid"/>
</dbReference>
<geneLocation type="plasmid" evidence="2"/>
<gene>
    <name evidence="1" type="ORF">TH3_22008</name>
</gene>
<organism evidence="1 2">
    <name type="scientific">Thalassospira xiamenensis M-5 = DSM 17429</name>
    <dbReference type="NCBI Taxonomy" id="1123366"/>
    <lineage>
        <taxon>Bacteria</taxon>
        <taxon>Pseudomonadati</taxon>
        <taxon>Pseudomonadota</taxon>
        <taxon>Alphaproteobacteria</taxon>
        <taxon>Rhodospirillales</taxon>
        <taxon>Thalassospiraceae</taxon>
        <taxon>Thalassospira</taxon>
    </lineage>
</organism>
<dbReference type="KEGG" id="txi:TH3_22008"/>
<name>A0AB72UK01_9PROT</name>
<dbReference type="AlphaFoldDB" id="A0AB72UK01"/>
<evidence type="ECO:0000313" key="1">
    <source>
        <dbReference type="EMBL" id="AJD54474.1"/>
    </source>
</evidence>
<accession>A0AB72UK01</accession>
<dbReference type="EMBL" id="CP004389">
    <property type="protein sequence ID" value="AJD54474.1"/>
    <property type="molecule type" value="Genomic_DNA"/>
</dbReference>
<evidence type="ECO:0000313" key="2">
    <source>
        <dbReference type="Proteomes" id="UP000007127"/>
    </source>
</evidence>
<sequence>MTECVSGIWYHGTIFNTSSFSFFTHLGSADAAKRALLKQIFNYCIHPKNSMPWHDLDLARPRLLKLTVPAMRTRRTTLDPLSSTTLRYAMILDDLTNSADEEEWQNLSDKITADLNRIKVERPDLSNFDLFHARRNLHMRHLYHCKDEIASRYKSHGIDAFLYPNEVEDNGQDSLCVIDGGVLQIAEEAHLSFEDIASFIPGSCYEALGSRDFEADFQSVF</sequence>